<dbReference type="SMART" id="SM00052">
    <property type="entry name" value="EAL"/>
    <property type="match status" value="1"/>
</dbReference>
<dbReference type="PANTHER" id="PTHR33121:SF23">
    <property type="entry name" value="CYCLIC DI-GMP PHOSPHODIESTERASE PDEB"/>
    <property type="match status" value="1"/>
</dbReference>
<organism evidence="2">
    <name type="scientific">mine drainage metagenome</name>
    <dbReference type="NCBI Taxonomy" id="410659"/>
    <lineage>
        <taxon>unclassified sequences</taxon>
        <taxon>metagenomes</taxon>
        <taxon>ecological metagenomes</taxon>
    </lineage>
</organism>
<dbReference type="CDD" id="cd01948">
    <property type="entry name" value="EAL"/>
    <property type="match status" value="1"/>
</dbReference>
<dbReference type="InterPro" id="IPR001633">
    <property type="entry name" value="EAL_dom"/>
</dbReference>
<dbReference type="AlphaFoldDB" id="T0Z8K5"/>
<dbReference type="Pfam" id="PF00563">
    <property type="entry name" value="EAL"/>
    <property type="match status" value="1"/>
</dbReference>
<accession>T0Z8K5</accession>
<name>T0Z8K5_9ZZZZ</name>
<comment type="caution">
    <text evidence="2">The sequence shown here is derived from an EMBL/GenBank/DDBJ whole genome shotgun (WGS) entry which is preliminary data.</text>
</comment>
<dbReference type="GO" id="GO:0071111">
    <property type="term" value="F:cyclic-guanylate-specific phosphodiesterase activity"/>
    <property type="evidence" value="ECO:0007669"/>
    <property type="project" value="InterPro"/>
</dbReference>
<sequence>ALLENRFRLATQPVASLRGGDAHMFDVLLRMVDSRGKEVLPGEFLPAAERNDLLKNIDRWVVGASLSFAAQRRPGCLFVRLSQDTVRDASFVTWLEGHLRSARADPRSVCFQIPEAVAVANPQAHALAGKLRQWGFRFALEGFGSPTNAFKLIESLP</sequence>
<evidence type="ECO:0000313" key="2">
    <source>
        <dbReference type="EMBL" id="EQD41358.1"/>
    </source>
</evidence>
<dbReference type="PROSITE" id="PS50883">
    <property type="entry name" value="EAL"/>
    <property type="match status" value="1"/>
</dbReference>
<reference evidence="2" key="1">
    <citation type="submission" date="2013-08" db="EMBL/GenBank/DDBJ databases">
        <authorList>
            <person name="Mendez C."/>
            <person name="Richter M."/>
            <person name="Ferrer M."/>
            <person name="Sanchez J."/>
        </authorList>
    </citation>
    <scope>NUCLEOTIDE SEQUENCE</scope>
</reference>
<protein>
    <submittedName>
        <fullName evidence="2">Diguanylate cyclase/phosphodiesterase with PAS/PAC sensor(S)</fullName>
    </submittedName>
</protein>
<dbReference type="SUPFAM" id="SSF141868">
    <property type="entry name" value="EAL domain-like"/>
    <property type="match status" value="1"/>
</dbReference>
<dbReference type="PANTHER" id="PTHR33121">
    <property type="entry name" value="CYCLIC DI-GMP PHOSPHODIESTERASE PDEF"/>
    <property type="match status" value="1"/>
</dbReference>
<gene>
    <name evidence="2" type="ORF">B2A_10718</name>
</gene>
<feature type="non-terminal residue" evidence="2">
    <location>
        <position position="1"/>
    </location>
</feature>
<reference evidence="2" key="2">
    <citation type="journal article" date="2014" name="ISME J.">
        <title>Microbial stratification in low pH oxic and suboxic macroscopic growths along an acid mine drainage.</title>
        <authorList>
            <person name="Mendez-Garcia C."/>
            <person name="Mesa V."/>
            <person name="Sprenger R.R."/>
            <person name="Richter M."/>
            <person name="Diez M.S."/>
            <person name="Solano J."/>
            <person name="Bargiela R."/>
            <person name="Golyshina O.V."/>
            <person name="Manteca A."/>
            <person name="Ramos J.L."/>
            <person name="Gallego J.R."/>
            <person name="Llorente I."/>
            <person name="Martins Dos Santos V.A."/>
            <person name="Jensen O.N."/>
            <person name="Pelaez A.I."/>
            <person name="Sanchez J."/>
            <person name="Ferrer M."/>
        </authorList>
    </citation>
    <scope>NUCLEOTIDE SEQUENCE</scope>
</reference>
<proteinExistence type="predicted"/>
<feature type="domain" description="EAL" evidence="1">
    <location>
        <begin position="1"/>
        <end position="157"/>
    </location>
</feature>
<dbReference type="Gene3D" id="3.20.20.450">
    <property type="entry name" value="EAL domain"/>
    <property type="match status" value="1"/>
</dbReference>
<dbReference type="InterPro" id="IPR035919">
    <property type="entry name" value="EAL_sf"/>
</dbReference>
<dbReference type="EMBL" id="AUZZ01007716">
    <property type="protein sequence ID" value="EQD41358.1"/>
    <property type="molecule type" value="Genomic_DNA"/>
</dbReference>
<dbReference type="InterPro" id="IPR050706">
    <property type="entry name" value="Cyclic-di-GMP_PDE-like"/>
</dbReference>
<feature type="non-terminal residue" evidence="2">
    <location>
        <position position="157"/>
    </location>
</feature>
<evidence type="ECO:0000259" key="1">
    <source>
        <dbReference type="PROSITE" id="PS50883"/>
    </source>
</evidence>